<reference evidence="3" key="1">
    <citation type="journal article" date="2023" name="Mol. Phylogenet. Evol.">
        <title>Genome-scale phylogeny and comparative genomics of the fungal order Sordariales.</title>
        <authorList>
            <person name="Hensen N."/>
            <person name="Bonometti L."/>
            <person name="Westerberg I."/>
            <person name="Brannstrom I.O."/>
            <person name="Guillou S."/>
            <person name="Cros-Aarteil S."/>
            <person name="Calhoun S."/>
            <person name="Haridas S."/>
            <person name="Kuo A."/>
            <person name="Mondo S."/>
            <person name="Pangilinan J."/>
            <person name="Riley R."/>
            <person name="LaButti K."/>
            <person name="Andreopoulos B."/>
            <person name="Lipzen A."/>
            <person name="Chen C."/>
            <person name="Yan M."/>
            <person name="Daum C."/>
            <person name="Ng V."/>
            <person name="Clum A."/>
            <person name="Steindorff A."/>
            <person name="Ohm R.A."/>
            <person name="Martin F."/>
            <person name="Silar P."/>
            <person name="Natvig D.O."/>
            <person name="Lalanne C."/>
            <person name="Gautier V."/>
            <person name="Ament-Velasquez S.L."/>
            <person name="Kruys A."/>
            <person name="Hutchinson M.I."/>
            <person name="Powell A.J."/>
            <person name="Barry K."/>
            <person name="Miller A.N."/>
            <person name="Grigoriev I.V."/>
            <person name="Debuchy R."/>
            <person name="Gladieux P."/>
            <person name="Hiltunen Thoren M."/>
            <person name="Johannesson H."/>
        </authorList>
    </citation>
    <scope>NUCLEOTIDE SEQUENCE</scope>
    <source>
        <strain evidence="3">CBS 232.78</strain>
    </source>
</reference>
<evidence type="ECO:0000313" key="3">
    <source>
        <dbReference type="EMBL" id="KAK3378267.1"/>
    </source>
</evidence>
<dbReference type="InterPro" id="IPR025207">
    <property type="entry name" value="Sim4_Fta4"/>
</dbReference>
<name>A0AAE0NBV3_9PEZI</name>
<protein>
    <submittedName>
        <fullName evidence="3">Kinetochore Sim4 complex subunit Fta4</fullName>
    </submittedName>
</protein>
<dbReference type="PANTHER" id="PTHR42040:SF1">
    <property type="entry name" value="INNER KINETOCHORE SUBUNIT FTA4"/>
    <property type="match status" value="1"/>
</dbReference>
<accession>A0AAE0NBV3</accession>
<keyword evidence="1" id="KW-0175">Coiled coil</keyword>
<feature type="region of interest" description="Disordered" evidence="2">
    <location>
        <begin position="223"/>
        <end position="255"/>
    </location>
</feature>
<feature type="coiled-coil region" evidence="1">
    <location>
        <begin position="144"/>
        <end position="171"/>
    </location>
</feature>
<gene>
    <name evidence="3" type="ORF">B0H63DRAFT_242608</name>
</gene>
<evidence type="ECO:0000313" key="4">
    <source>
        <dbReference type="Proteomes" id="UP001285441"/>
    </source>
</evidence>
<dbReference type="Proteomes" id="UP001285441">
    <property type="component" value="Unassembled WGS sequence"/>
</dbReference>
<keyword evidence="4" id="KW-1185">Reference proteome</keyword>
<evidence type="ECO:0000256" key="1">
    <source>
        <dbReference type="SAM" id="Coils"/>
    </source>
</evidence>
<organism evidence="3 4">
    <name type="scientific">Podospora didyma</name>
    <dbReference type="NCBI Taxonomy" id="330526"/>
    <lineage>
        <taxon>Eukaryota</taxon>
        <taxon>Fungi</taxon>
        <taxon>Dikarya</taxon>
        <taxon>Ascomycota</taxon>
        <taxon>Pezizomycotina</taxon>
        <taxon>Sordariomycetes</taxon>
        <taxon>Sordariomycetidae</taxon>
        <taxon>Sordariales</taxon>
        <taxon>Podosporaceae</taxon>
        <taxon>Podospora</taxon>
    </lineage>
</organism>
<sequence length="274" mass="29744">MAATPPTIISIKHDFLTTQTRLFLQPVNPTRAWRQTVDQDGTSNLPEKVIDNALNRLNQRVRVHVRAVYSPQATRAIAEQIDQLYLTAAAAAVAGTADAGVADDDLAGLRVGSDLADAEIIASLPPTWDSEREATAYPAEAKRYGELVAQLQSLSAQRQEAAARVARLRRMAALLKPFNTTAAAADEDSGNNGVQENLVTRNGEVEAELQRMRMLLARVGGRVGQLPASDQPSRSSNDSLFTEGELSAGKEARAEVTDMELEERRKVGQLLDLF</sequence>
<dbReference type="AlphaFoldDB" id="A0AAE0NBV3"/>
<evidence type="ECO:0000256" key="2">
    <source>
        <dbReference type="SAM" id="MobiDB-lite"/>
    </source>
</evidence>
<feature type="compositionally biased region" description="Polar residues" evidence="2">
    <location>
        <begin position="228"/>
        <end position="240"/>
    </location>
</feature>
<comment type="caution">
    <text evidence="3">The sequence shown here is derived from an EMBL/GenBank/DDBJ whole genome shotgun (WGS) entry which is preliminary data.</text>
</comment>
<proteinExistence type="predicted"/>
<dbReference type="Pfam" id="PF13093">
    <property type="entry name" value="FTA4"/>
    <property type="match status" value="1"/>
</dbReference>
<dbReference type="EMBL" id="JAULSW010000006">
    <property type="protein sequence ID" value="KAK3378267.1"/>
    <property type="molecule type" value="Genomic_DNA"/>
</dbReference>
<reference evidence="3" key="2">
    <citation type="submission" date="2023-06" db="EMBL/GenBank/DDBJ databases">
        <authorList>
            <consortium name="Lawrence Berkeley National Laboratory"/>
            <person name="Haridas S."/>
            <person name="Hensen N."/>
            <person name="Bonometti L."/>
            <person name="Westerberg I."/>
            <person name="Brannstrom I.O."/>
            <person name="Guillou S."/>
            <person name="Cros-Aarteil S."/>
            <person name="Calhoun S."/>
            <person name="Kuo A."/>
            <person name="Mondo S."/>
            <person name="Pangilinan J."/>
            <person name="Riley R."/>
            <person name="LaButti K."/>
            <person name="Andreopoulos B."/>
            <person name="Lipzen A."/>
            <person name="Chen C."/>
            <person name="Yanf M."/>
            <person name="Daum C."/>
            <person name="Ng V."/>
            <person name="Clum A."/>
            <person name="Steindorff A."/>
            <person name="Ohm R."/>
            <person name="Martin F."/>
            <person name="Silar P."/>
            <person name="Natvig D."/>
            <person name="Lalanne C."/>
            <person name="Gautier V."/>
            <person name="Ament-velasquez S.L."/>
            <person name="Kruys A."/>
            <person name="Hutchinson M.I."/>
            <person name="Powell A.J."/>
            <person name="Barry K."/>
            <person name="Miller A.N."/>
            <person name="Grigoriev I.V."/>
            <person name="Debuchy R."/>
            <person name="Gladieux P."/>
            <person name="Thoren M.H."/>
            <person name="Johannesson H."/>
        </authorList>
    </citation>
    <scope>NUCLEOTIDE SEQUENCE</scope>
    <source>
        <strain evidence="3">CBS 232.78</strain>
    </source>
</reference>
<dbReference type="PANTHER" id="PTHR42040">
    <property type="entry name" value="INNER KINETOCHORE SUBUNIT FTA4"/>
    <property type="match status" value="1"/>
</dbReference>
<dbReference type="GO" id="GO:0031511">
    <property type="term" value="C:Mis6-Sim4 complex"/>
    <property type="evidence" value="ECO:0007669"/>
    <property type="project" value="InterPro"/>
</dbReference>